<reference evidence="1 2" key="1">
    <citation type="journal article" date="2021" name="Environ. Microbiol.">
        <title>Gene family expansions and transcriptome signatures uncover fungal adaptations to wood decay.</title>
        <authorList>
            <person name="Hage H."/>
            <person name="Miyauchi S."/>
            <person name="Viragh M."/>
            <person name="Drula E."/>
            <person name="Min B."/>
            <person name="Chaduli D."/>
            <person name="Navarro D."/>
            <person name="Favel A."/>
            <person name="Norest M."/>
            <person name="Lesage-Meessen L."/>
            <person name="Balint B."/>
            <person name="Merenyi Z."/>
            <person name="de Eugenio L."/>
            <person name="Morin E."/>
            <person name="Martinez A.T."/>
            <person name="Baldrian P."/>
            <person name="Stursova M."/>
            <person name="Martinez M.J."/>
            <person name="Novotny C."/>
            <person name="Magnuson J.K."/>
            <person name="Spatafora J.W."/>
            <person name="Maurice S."/>
            <person name="Pangilinan J."/>
            <person name="Andreopoulos W."/>
            <person name="LaButti K."/>
            <person name="Hundley H."/>
            <person name="Na H."/>
            <person name="Kuo A."/>
            <person name="Barry K."/>
            <person name="Lipzen A."/>
            <person name="Henrissat B."/>
            <person name="Riley R."/>
            <person name="Ahrendt S."/>
            <person name="Nagy L.G."/>
            <person name="Grigoriev I.V."/>
            <person name="Martin F."/>
            <person name="Rosso M.N."/>
        </authorList>
    </citation>
    <scope>NUCLEOTIDE SEQUENCE [LARGE SCALE GENOMIC DNA]</scope>
    <source>
        <strain evidence="1 2">CIRM-BRFM 1785</strain>
    </source>
</reference>
<organism evidence="1 2">
    <name type="scientific">Rhodofomes roseus</name>
    <dbReference type="NCBI Taxonomy" id="34475"/>
    <lineage>
        <taxon>Eukaryota</taxon>
        <taxon>Fungi</taxon>
        <taxon>Dikarya</taxon>
        <taxon>Basidiomycota</taxon>
        <taxon>Agaricomycotina</taxon>
        <taxon>Agaricomycetes</taxon>
        <taxon>Polyporales</taxon>
        <taxon>Rhodofomes</taxon>
    </lineage>
</organism>
<dbReference type="GeneID" id="72005577"/>
<protein>
    <submittedName>
        <fullName evidence="1">Uncharacterized protein</fullName>
    </submittedName>
</protein>
<evidence type="ECO:0000313" key="2">
    <source>
        <dbReference type="Proteomes" id="UP000814176"/>
    </source>
</evidence>
<keyword evidence="2" id="KW-1185">Reference proteome</keyword>
<gene>
    <name evidence="1" type="ORF">C8Q71DRAFT_780404</name>
</gene>
<name>A0ABQ8K5R9_9APHY</name>
<proteinExistence type="predicted"/>
<dbReference type="RefSeq" id="XP_047774892.1">
    <property type="nucleotide sequence ID" value="XM_047924845.1"/>
</dbReference>
<accession>A0ABQ8K5R9</accession>
<evidence type="ECO:0000313" key="1">
    <source>
        <dbReference type="EMBL" id="KAH9831795.1"/>
    </source>
</evidence>
<dbReference type="EMBL" id="JADCUA010000024">
    <property type="protein sequence ID" value="KAH9831795.1"/>
    <property type="molecule type" value="Genomic_DNA"/>
</dbReference>
<dbReference type="SUPFAM" id="SSF52047">
    <property type="entry name" value="RNI-like"/>
    <property type="match status" value="1"/>
</dbReference>
<sequence>MHVCCAWYHTASHVLGMPSPVSGALSLRTQADLRSYAHRLLSARKSDYSKRFKKMDVYDNPRKPFVHVWPIHIPGGFLPRMTRLRLHGIDWTNTNRNGVFYKYLSSYSSVLYLSMDRCSFRTGREFRRIIDALPSLADLSLSNITLQYPPIPEPVPSLVTARYKKLKAITADEPDSLPSSIHDSGHGEAVSMAGALDMCAVYSSISELHLDLSYFPSVPSLLKRLLHFPQLHDLQMNGAFQPDQGIGHADTDASHVEYTLPRGLLLLRIGESSALQLLRLLSTSHACSILENLHLHLESRPSAEFVLCVTDILRLCGPRLKLFDWEANGEVVPQLKANMSLKRLYVMLNHVTQRLWKIQRILNTVLSDITSTRLEEVWIDICLDSLEQAQTAITETFERANTPDSTFAFHSILSRSIFASLPYVGGHQGVHIKVSFTTDELPWSIPGRKRKLFMLAIKFHMLALFAPWLDRGVLELRFWPDPDGEE</sequence>
<comment type="caution">
    <text evidence="1">The sequence shown here is derived from an EMBL/GenBank/DDBJ whole genome shotgun (WGS) entry which is preliminary data.</text>
</comment>
<dbReference type="Proteomes" id="UP000814176">
    <property type="component" value="Unassembled WGS sequence"/>
</dbReference>